<dbReference type="Pfam" id="PF26423">
    <property type="entry name" value="LWR_salt"/>
    <property type="match status" value="1"/>
</dbReference>
<dbReference type="Proteomes" id="UP000307562">
    <property type="component" value="Chromosome"/>
</dbReference>
<sequence>MDAAYVFRVRFRLEPARPFVSLEPTSAETTVTLSREAPEPGTEGWLFFRNTLWRGEVADRKYGRRLAAEWLDIPERTVESVDFRELRTDTEYFDALKTAIAAELETFKADDVSDALSKYLGSSVRVTDSSERSH</sequence>
<evidence type="ECO:0000313" key="1">
    <source>
        <dbReference type="EMBL" id="QCW03140.1"/>
    </source>
</evidence>
<proteinExistence type="predicted"/>
<accession>A0A4P9TH73</accession>
<dbReference type="KEGG" id="npl:FGF80_07765"/>
<reference evidence="2" key="1">
    <citation type="submission" date="2019-05" db="EMBL/GenBank/DDBJ databases">
        <title>Complete Genome Sequence and Methylation Pattern of the Halophilic Archaeon Natrinema pallidum BOL6-1.</title>
        <authorList>
            <person name="DasSarma P."/>
            <person name="DasSarma B.P."/>
            <person name="DasSarma S.L."/>
            <person name="Martinez F.L."/>
            <person name="Guzman D."/>
            <person name="Roberts R.J."/>
            <person name="DasSarma S."/>
        </authorList>
    </citation>
    <scope>NUCLEOTIDE SEQUENCE [LARGE SCALE GENOMIC DNA]</scope>
    <source>
        <strain evidence="2">BOL6-1</strain>
    </source>
</reference>
<dbReference type="GeneID" id="96155868"/>
<dbReference type="RefSeq" id="WP_138653199.1">
    <property type="nucleotide sequence ID" value="NZ_CP040637.1"/>
</dbReference>
<dbReference type="EMBL" id="CP040637">
    <property type="protein sequence ID" value="QCW03140.1"/>
    <property type="molecule type" value="Genomic_DNA"/>
</dbReference>
<protein>
    <recommendedName>
        <fullName evidence="3">LWR-salt protein</fullName>
    </recommendedName>
</protein>
<gene>
    <name evidence="1" type="ORF">FGF80_07765</name>
</gene>
<dbReference type="NCBIfam" id="NF033910">
    <property type="entry name" value="LWR_salt"/>
    <property type="match status" value="1"/>
</dbReference>
<dbReference type="InterPro" id="IPR049798">
    <property type="entry name" value="LWR_salt"/>
</dbReference>
<evidence type="ECO:0000313" key="2">
    <source>
        <dbReference type="Proteomes" id="UP000307562"/>
    </source>
</evidence>
<evidence type="ECO:0008006" key="3">
    <source>
        <dbReference type="Google" id="ProtNLM"/>
    </source>
</evidence>
<organism evidence="1 2">
    <name type="scientific">Natrinema pallidum</name>
    <dbReference type="NCBI Taxonomy" id="69527"/>
    <lineage>
        <taxon>Archaea</taxon>
        <taxon>Methanobacteriati</taxon>
        <taxon>Methanobacteriota</taxon>
        <taxon>Stenosarchaea group</taxon>
        <taxon>Halobacteria</taxon>
        <taxon>Halobacteriales</taxon>
        <taxon>Natrialbaceae</taxon>
        <taxon>Natrinema</taxon>
    </lineage>
</organism>
<dbReference type="AlphaFoldDB" id="A0A4P9TH73"/>
<keyword evidence="2" id="KW-1185">Reference proteome</keyword>
<name>A0A4P9TH73_9EURY</name>